<accession>A0ABU5EX41</accession>
<dbReference type="PROSITE" id="PS51257">
    <property type="entry name" value="PROKAR_LIPOPROTEIN"/>
    <property type="match status" value="1"/>
</dbReference>
<gene>
    <name evidence="2" type="ORF">R5W23_000501</name>
</gene>
<reference evidence="3" key="1">
    <citation type="journal article" date="2023" name="Mar. Drugs">
        <title>Gemmata algarum, a Novel Planctomycete Isolated from an Algal Mat, Displays Antimicrobial Activity.</title>
        <authorList>
            <person name="Kumar G."/>
            <person name="Kallscheuer N."/>
            <person name="Kashif M."/>
            <person name="Ahamad S."/>
            <person name="Jagadeeshwari U."/>
            <person name="Pannikurungottu S."/>
            <person name="Haufschild T."/>
            <person name="Kabuu M."/>
            <person name="Sasikala C."/>
            <person name="Jogler C."/>
            <person name="Ramana C."/>
        </authorList>
    </citation>
    <scope>NUCLEOTIDE SEQUENCE [LARGE SCALE GENOMIC DNA]</scope>
    <source>
        <strain evidence="3">JC673</strain>
    </source>
</reference>
<protein>
    <submittedName>
        <fullName evidence="2">Uncharacterized protein</fullName>
    </submittedName>
</protein>
<comment type="caution">
    <text evidence="2">The sequence shown here is derived from an EMBL/GenBank/DDBJ whole genome shotgun (WGS) entry which is preliminary data.</text>
</comment>
<dbReference type="InterPro" id="IPR029021">
    <property type="entry name" value="Prot-tyrosine_phosphatase-like"/>
</dbReference>
<evidence type="ECO:0000256" key="1">
    <source>
        <dbReference type="SAM" id="MobiDB-lite"/>
    </source>
</evidence>
<dbReference type="RefSeq" id="WP_261185626.1">
    <property type="nucleotide sequence ID" value="NZ_JAXBLV010000110.1"/>
</dbReference>
<name>A0ABU5EX41_9BACT</name>
<evidence type="ECO:0000313" key="2">
    <source>
        <dbReference type="EMBL" id="MDY3559508.1"/>
    </source>
</evidence>
<proteinExistence type="predicted"/>
<feature type="compositionally biased region" description="Pro residues" evidence="1">
    <location>
        <begin position="69"/>
        <end position="81"/>
    </location>
</feature>
<organism evidence="2 3">
    <name type="scientific">Gemmata algarum</name>
    <dbReference type="NCBI Taxonomy" id="2975278"/>
    <lineage>
        <taxon>Bacteria</taxon>
        <taxon>Pseudomonadati</taxon>
        <taxon>Planctomycetota</taxon>
        <taxon>Planctomycetia</taxon>
        <taxon>Gemmatales</taxon>
        <taxon>Gemmataceae</taxon>
        <taxon>Gemmata</taxon>
    </lineage>
</organism>
<dbReference type="EMBL" id="JAXBLV010000110">
    <property type="protein sequence ID" value="MDY3559508.1"/>
    <property type="molecule type" value="Genomic_DNA"/>
</dbReference>
<dbReference type="Gene3D" id="3.90.190.10">
    <property type="entry name" value="Protein tyrosine phosphatase superfamily"/>
    <property type="match status" value="1"/>
</dbReference>
<feature type="region of interest" description="Disordered" evidence="1">
    <location>
        <begin position="28"/>
        <end position="136"/>
    </location>
</feature>
<keyword evidence="3" id="KW-1185">Reference proteome</keyword>
<evidence type="ECO:0000313" key="3">
    <source>
        <dbReference type="Proteomes" id="UP001272242"/>
    </source>
</evidence>
<sequence length="278" mass="29161">MLRKMLLTASAVLLVGAVGCRHRCCHLNDPDKRPRPYLPEAPRNSILLPPAGVPTTPAPSSPPTGSSNFPPPALDLPPGGSPAPKSGGPEVLYPESPPGSSSARPTQPPPQGILGAPMKPQTPEPPKSATPSGVGGATKVKDGLFAGRKPTLDGFDALKTAGFRSVVYLHPTGQDVSAIKDMAASRGLTFHAIETTPETLSAALTEFNRVTADRLNRPAYVFGEDDLRAGAVWYLHLRTVDSFGDDAARLRAKPLGLSDQGDEGRAFALAIQSVLESR</sequence>
<dbReference type="Proteomes" id="UP001272242">
    <property type="component" value="Unassembled WGS sequence"/>
</dbReference>